<dbReference type="Pfam" id="PF00172">
    <property type="entry name" value="Zn_clus"/>
    <property type="match status" value="2"/>
</dbReference>
<evidence type="ECO:0000256" key="2">
    <source>
        <dbReference type="ARBA" id="ARBA00023125"/>
    </source>
</evidence>
<dbReference type="VEuPathDB" id="FungiDB:SCHCODRAFT_02633058"/>
<dbReference type="GO" id="GO:0008270">
    <property type="term" value="F:zinc ion binding"/>
    <property type="evidence" value="ECO:0007669"/>
    <property type="project" value="InterPro"/>
</dbReference>
<dbReference type="RefSeq" id="XP_003029942.1">
    <property type="nucleotide sequence ID" value="XM_003029896.1"/>
</dbReference>
<dbReference type="InterPro" id="IPR001138">
    <property type="entry name" value="Zn2Cys6_DnaBD"/>
</dbReference>
<reference evidence="7 8" key="1">
    <citation type="journal article" date="2010" name="Nat. Biotechnol.">
        <title>Genome sequence of the model mushroom Schizophyllum commune.</title>
        <authorList>
            <person name="Ohm R.A."/>
            <person name="de Jong J.F."/>
            <person name="Lugones L.G."/>
            <person name="Aerts A."/>
            <person name="Kothe E."/>
            <person name="Stajich J.E."/>
            <person name="de Vries R.P."/>
            <person name="Record E."/>
            <person name="Levasseur A."/>
            <person name="Baker S.E."/>
            <person name="Bartholomew K.A."/>
            <person name="Coutinho P.M."/>
            <person name="Erdmann S."/>
            <person name="Fowler T.J."/>
            <person name="Gathman A.C."/>
            <person name="Lombard V."/>
            <person name="Henrissat B."/>
            <person name="Knabe N."/>
            <person name="Kuees U."/>
            <person name="Lilly W.W."/>
            <person name="Lindquist E."/>
            <person name="Lucas S."/>
            <person name="Magnuson J.K."/>
            <person name="Piumi F."/>
            <person name="Raudaskoski M."/>
            <person name="Salamov A."/>
            <person name="Schmutz J."/>
            <person name="Schwarze F.W.M.R."/>
            <person name="vanKuyk P.A."/>
            <person name="Horton J.S."/>
            <person name="Grigoriev I.V."/>
            <person name="Woesten H.A.B."/>
        </authorList>
    </citation>
    <scope>NUCLEOTIDE SEQUENCE [LARGE SCALE GENOMIC DNA]</scope>
    <source>
        <strain evidence="8">H4-8 / FGSC 9210</strain>
    </source>
</reference>
<dbReference type="CDD" id="cd00067">
    <property type="entry name" value="GAL4"/>
    <property type="match status" value="2"/>
</dbReference>
<dbReference type="Proteomes" id="UP000007431">
    <property type="component" value="Unassembled WGS sequence"/>
</dbReference>
<sequence length="483" mass="53250">MEPEPTGPAVLSAPAGVHPQQPIQPPPQVPPAATNGHYNFPQLTTQNGNVVKSLVRCDMCKKNNTRCDRTLPGCGTCVFARNPCVYTPIPPHAHKGVTRCVTCKRENIRCDRTLPACDQCVDSGIECQYISGRKRGRKNPPPGTEAGQSAPISTVSVRSDDLDASGEDDPETEEKTILTPSTSRTPYPPAPQPKPSAPVPAKTPQPAPVTSGRYSSHYRDAPTGHTTAPPKVRGVAHNTVTGLKRHNYTYIPSSVPRPVIPGAHIHPWMNPAFVALPEVIIAGLAHIPSVELPDRITFTESLNRFLGHVIEEQRSTVCLGQEEYADTADCLAENRLHDLPESVREWVQFHHVMSGSDRAGLLLIPREDHFQRSPKLLERLRLIYQCHVDGQTGTAMYRALPPMDLEGLDWLSVFQRLPVKEQIYDILAYAHRGHGSTTLMLMEVQRLGFAGISWPMAQLFCDVCPLCNMQTVTKFRNVSYSVT</sequence>
<feature type="compositionally biased region" description="Polar residues" evidence="5">
    <location>
        <begin position="146"/>
        <end position="157"/>
    </location>
</feature>
<feature type="domain" description="Zn(2)-C6 fungal-type" evidence="6">
    <location>
        <begin position="99"/>
        <end position="129"/>
    </location>
</feature>
<evidence type="ECO:0000256" key="5">
    <source>
        <dbReference type="SAM" id="MobiDB-lite"/>
    </source>
</evidence>
<dbReference type="InParanoid" id="D8QAS2"/>
<dbReference type="eggNOG" id="ENOG502SM7N">
    <property type="taxonomic scope" value="Eukaryota"/>
</dbReference>
<dbReference type="PANTHER" id="PTHR31069">
    <property type="entry name" value="OLEATE-ACTIVATED TRANSCRIPTION FACTOR 1-RELATED"/>
    <property type="match status" value="1"/>
</dbReference>
<dbReference type="EMBL" id="GL377308">
    <property type="protein sequence ID" value="EFI95039.1"/>
    <property type="molecule type" value="Genomic_DNA"/>
</dbReference>
<keyword evidence="3" id="KW-0804">Transcription</keyword>
<evidence type="ECO:0000259" key="6">
    <source>
        <dbReference type="PROSITE" id="PS50048"/>
    </source>
</evidence>
<accession>D8QAS2</accession>
<name>D8QAS2_SCHCM</name>
<dbReference type="Gene3D" id="4.10.240.10">
    <property type="entry name" value="Zn(2)-C6 fungal-type DNA-binding domain"/>
    <property type="match status" value="2"/>
</dbReference>
<dbReference type="PANTHER" id="PTHR31069:SF32">
    <property type="entry name" value="ARGININE METABOLISM REGULATION PROTEIN II"/>
    <property type="match status" value="1"/>
</dbReference>
<feature type="region of interest" description="Disordered" evidence="5">
    <location>
        <begin position="132"/>
        <end position="233"/>
    </location>
</feature>
<protein>
    <recommendedName>
        <fullName evidence="6">Zn(2)-C6 fungal-type domain-containing protein</fullName>
    </recommendedName>
</protein>
<keyword evidence="1" id="KW-0805">Transcription regulation</keyword>
<dbReference type="KEGG" id="scm:SCHCO_02633058"/>
<dbReference type="GO" id="GO:0000981">
    <property type="term" value="F:DNA-binding transcription factor activity, RNA polymerase II-specific"/>
    <property type="evidence" value="ECO:0007669"/>
    <property type="project" value="InterPro"/>
</dbReference>
<dbReference type="GeneID" id="9587773"/>
<dbReference type="AlphaFoldDB" id="D8QAS2"/>
<organism evidence="8">
    <name type="scientific">Schizophyllum commune (strain H4-8 / FGSC 9210)</name>
    <name type="common">Split gill fungus</name>
    <dbReference type="NCBI Taxonomy" id="578458"/>
    <lineage>
        <taxon>Eukaryota</taxon>
        <taxon>Fungi</taxon>
        <taxon>Dikarya</taxon>
        <taxon>Basidiomycota</taxon>
        <taxon>Agaricomycotina</taxon>
        <taxon>Agaricomycetes</taxon>
        <taxon>Agaricomycetidae</taxon>
        <taxon>Agaricales</taxon>
        <taxon>Schizophyllaceae</taxon>
        <taxon>Schizophyllum</taxon>
    </lineage>
</organism>
<dbReference type="InterPro" id="IPR050675">
    <property type="entry name" value="OAF3"/>
</dbReference>
<dbReference type="HOGENOM" id="CLU_605571_0_0_1"/>
<proteinExistence type="predicted"/>
<dbReference type="OMA" id="GKPRCDH"/>
<dbReference type="PROSITE" id="PS50048">
    <property type="entry name" value="ZN2_CY6_FUNGAL_2"/>
    <property type="match status" value="2"/>
</dbReference>
<feature type="region of interest" description="Disordered" evidence="5">
    <location>
        <begin position="1"/>
        <end position="28"/>
    </location>
</feature>
<dbReference type="GO" id="GO:0003677">
    <property type="term" value="F:DNA binding"/>
    <property type="evidence" value="ECO:0007669"/>
    <property type="project" value="UniProtKB-KW"/>
</dbReference>
<dbReference type="OrthoDB" id="39175at2759"/>
<evidence type="ECO:0000313" key="7">
    <source>
        <dbReference type="EMBL" id="EFI95039.1"/>
    </source>
</evidence>
<dbReference type="SUPFAM" id="SSF57701">
    <property type="entry name" value="Zn2/Cys6 DNA-binding domain"/>
    <property type="match status" value="2"/>
</dbReference>
<keyword evidence="2" id="KW-0238">DNA-binding</keyword>
<evidence type="ECO:0000256" key="1">
    <source>
        <dbReference type="ARBA" id="ARBA00023015"/>
    </source>
</evidence>
<feature type="domain" description="Zn(2)-C6 fungal-type" evidence="6">
    <location>
        <begin position="56"/>
        <end position="86"/>
    </location>
</feature>
<gene>
    <name evidence="7" type="ORF">SCHCODRAFT_110213</name>
</gene>
<dbReference type="InterPro" id="IPR036864">
    <property type="entry name" value="Zn2-C6_fun-type_DNA-bd_sf"/>
</dbReference>
<feature type="non-terminal residue" evidence="7">
    <location>
        <position position="483"/>
    </location>
</feature>
<evidence type="ECO:0000313" key="8">
    <source>
        <dbReference type="Proteomes" id="UP000007431"/>
    </source>
</evidence>
<keyword evidence="4" id="KW-0539">Nucleus</keyword>
<feature type="compositionally biased region" description="Acidic residues" evidence="5">
    <location>
        <begin position="162"/>
        <end position="172"/>
    </location>
</feature>
<keyword evidence="8" id="KW-1185">Reference proteome</keyword>
<evidence type="ECO:0000256" key="3">
    <source>
        <dbReference type="ARBA" id="ARBA00023163"/>
    </source>
</evidence>
<dbReference type="SMART" id="SM00066">
    <property type="entry name" value="GAL4"/>
    <property type="match status" value="2"/>
</dbReference>
<feature type="compositionally biased region" description="Pro residues" evidence="5">
    <location>
        <begin position="186"/>
        <end position="207"/>
    </location>
</feature>
<evidence type="ECO:0000256" key="4">
    <source>
        <dbReference type="ARBA" id="ARBA00023242"/>
    </source>
</evidence>